<evidence type="ECO:0000313" key="2">
    <source>
        <dbReference type="EnsemblPlants" id="cds.evm.model.02.1030"/>
    </source>
</evidence>
<feature type="compositionally biased region" description="Polar residues" evidence="1">
    <location>
        <begin position="54"/>
        <end position="67"/>
    </location>
</feature>
<feature type="region of interest" description="Disordered" evidence="1">
    <location>
        <begin position="54"/>
        <end position="73"/>
    </location>
</feature>
<dbReference type="Gramene" id="evm.model.02.1030">
    <property type="protein sequence ID" value="cds.evm.model.02.1030"/>
    <property type="gene ID" value="evm.TU.02.1030"/>
</dbReference>
<dbReference type="AlphaFoldDB" id="A0A803NRX9"/>
<proteinExistence type="predicted"/>
<dbReference type="EMBL" id="UZAU01000154">
    <property type="status" value="NOT_ANNOTATED_CDS"/>
    <property type="molecule type" value="Genomic_DNA"/>
</dbReference>
<reference evidence="2" key="2">
    <citation type="submission" date="2021-03" db="UniProtKB">
        <authorList>
            <consortium name="EnsemblPlants"/>
        </authorList>
    </citation>
    <scope>IDENTIFICATION</scope>
</reference>
<keyword evidence="3" id="KW-1185">Reference proteome</keyword>
<evidence type="ECO:0000313" key="3">
    <source>
        <dbReference type="Proteomes" id="UP000596661"/>
    </source>
</evidence>
<evidence type="ECO:0000256" key="1">
    <source>
        <dbReference type="SAM" id="MobiDB-lite"/>
    </source>
</evidence>
<dbReference type="Proteomes" id="UP000596661">
    <property type="component" value="Chromosome 2"/>
</dbReference>
<accession>A0A803NRX9</accession>
<protein>
    <submittedName>
        <fullName evidence="2">Uncharacterized protein</fullName>
    </submittedName>
</protein>
<organism evidence="2 3">
    <name type="scientific">Cannabis sativa</name>
    <name type="common">Hemp</name>
    <name type="synonym">Marijuana</name>
    <dbReference type="NCBI Taxonomy" id="3483"/>
    <lineage>
        <taxon>Eukaryota</taxon>
        <taxon>Viridiplantae</taxon>
        <taxon>Streptophyta</taxon>
        <taxon>Embryophyta</taxon>
        <taxon>Tracheophyta</taxon>
        <taxon>Spermatophyta</taxon>
        <taxon>Magnoliopsida</taxon>
        <taxon>eudicotyledons</taxon>
        <taxon>Gunneridae</taxon>
        <taxon>Pentapetalae</taxon>
        <taxon>rosids</taxon>
        <taxon>fabids</taxon>
        <taxon>Rosales</taxon>
        <taxon>Cannabaceae</taxon>
        <taxon>Cannabis</taxon>
    </lineage>
</organism>
<sequence>MIGDKPPISGYDRYRSDFSKANAYPLLTRLARKTIASSIPALYTHRNFAIGTQPQPKSLTLAESSTPEKPATTAKEKCLEWPLPFPSYVLTILPPKVSSKPPPLQPENISHLPSYSFSQCPPSRTFDAPISATLNKGKAVMNS</sequence>
<name>A0A803NRX9_CANSA</name>
<dbReference type="EnsemblPlants" id="evm.model.02.1030">
    <property type="protein sequence ID" value="cds.evm.model.02.1030"/>
    <property type="gene ID" value="evm.TU.02.1030"/>
</dbReference>
<reference evidence="2" key="1">
    <citation type="submission" date="2018-11" db="EMBL/GenBank/DDBJ databases">
        <authorList>
            <person name="Grassa J C."/>
        </authorList>
    </citation>
    <scope>NUCLEOTIDE SEQUENCE [LARGE SCALE GENOMIC DNA]</scope>
</reference>